<dbReference type="InterPro" id="IPR000835">
    <property type="entry name" value="HTH_MarR-typ"/>
</dbReference>
<dbReference type="PRINTS" id="PR00598">
    <property type="entry name" value="HTHMARR"/>
</dbReference>
<name>A0A9Q2NQ79_9RHOB</name>
<dbReference type="Proteomes" id="UP000809337">
    <property type="component" value="Unassembled WGS sequence"/>
</dbReference>
<dbReference type="EMBL" id="JAFBWN010000013">
    <property type="protein sequence ID" value="MBM2356240.1"/>
    <property type="molecule type" value="Genomic_DNA"/>
</dbReference>
<gene>
    <name evidence="6" type="ORF">JQX14_16920</name>
</gene>
<reference evidence="6" key="1">
    <citation type="submission" date="2021-01" db="EMBL/GenBank/DDBJ databases">
        <title>Diatom-associated Roseobacters Show Island Model of Population Structure.</title>
        <authorList>
            <person name="Qu L."/>
            <person name="Feng X."/>
            <person name="Chen Y."/>
            <person name="Li L."/>
            <person name="Wang X."/>
            <person name="Hu Z."/>
            <person name="Wang H."/>
            <person name="Luo H."/>
        </authorList>
    </citation>
    <scope>NUCLEOTIDE SEQUENCE</scope>
    <source>
        <strain evidence="6">SM26-45</strain>
    </source>
</reference>
<feature type="domain" description="HTH marR-type" evidence="5">
    <location>
        <begin position="36"/>
        <end position="174"/>
    </location>
</feature>
<evidence type="ECO:0000256" key="1">
    <source>
        <dbReference type="ARBA" id="ARBA00023015"/>
    </source>
</evidence>
<proteinExistence type="predicted"/>
<comment type="caution">
    <text evidence="6">The sequence shown here is derived from an EMBL/GenBank/DDBJ whole genome shotgun (WGS) entry which is preliminary data.</text>
</comment>
<sequence>MAQTKDDSFMTNRAAAPKIPEDETGDPHIEIGGMRIDILEGAFSYYIRSLDAVVSRDLDRRMADLEVAKGKGKITTLFLVDDYPGVRPSQIADVLMRDRPATGRIIDRLVSAGDIRRETSTEDQRAQALYITDKGHALAEKVRGIIRAQEAEFFDFIAPEDRDQFMQMLKRVYLNMRAKWD</sequence>
<dbReference type="AlphaFoldDB" id="A0A9Q2NQ79"/>
<dbReference type="InterPro" id="IPR036390">
    <property type="entry name" value="WH_DNA-bd_sf"/>
</dbReference>
<evidence type="ECO:0000259" key="5">
    <source>
        <dbReference type="PROSITE" id="PS50995"/>
    </source>
</evidence>
<evidence type="ECO:0000256" key="2">
    <source>
        <dbReference type="ARBA" id="ARBA00023125"/>
    </source>
</evidence>
<evidence type="ECO:0000313" key="6">
    <source>
        <dbReference type="EMBL" id="MBM2356240.1"/>
    </source>
</evidence>
<keyword evidence="1" id="KW-0805">Transcription regulation</keyword>
<protein>
    <submittedName>
        <fullName evidence="6">MarR family transcriptional regulator</fullName>
    </submittedName>
</protein>
<organism evidence="6 7">
    <name type="scientific">Pseudosulfitobacter pseudonitzschiae</name>
    <dbReference type="NCBI Taxonomy" id="1402135"/>
    <lineage>
        <taxon>Bacteria</taxon>
        <taxon>Pseudomonadati</taxon>
        <taxon>Pseudomonadota</taxon>
        <taxon>Alphaproteobacteria</taxon>
        <taxon>Rhodobacterales</taxon>
        <taxon>Roseobacteraceae</taxon>
        <taxon>Pseudosulfitobacter</taxon>
    </lineage>
</organism>
<evidence type="ECO:0000256" key="4">
    <source>
        <dbReference type="SAM" id="MobiDB-lite"/>
    </source>
</evidence>
<dbReference type="GO" id="GO:0003677">
    <property type="term" value="F:DNA binding"/>
    <property type="evidence" value="ECO:0007669"/>
    <property type="project" value="UniProtKB-KW"/>
</dbReference>
<evidence type="ECO:0000256" key="3">
    <source>
        <dbReference type="ARBA" id="ARBA00023163"/>
    </source>
</evidence>
<dbReference type="PANTHER" id="PTHR42756:SF1">
    <property type="entry name" value="TRANSCRIPTIONAL REPRESSOR OF EMRAB OPERON"/>
    <property type="match status" value="1"/>
</dbReference>
<keyword evidence="3" id="KW-0804">Transcription</keyword>
<evidence type="ECO:0000313" key="7">
    <source>
        <dbReference type="Proteomes" id="UP000809337"/>
    </source>
</evidence>
<feature type="region of interest" description="Disordered" evidence="4">
    <location>
        <begin position="1"/>
        <end position="27"/>
    </location>
</feature>
<dbReference type="GO" id="GO:0003700">
    <property type="term" value="F:DNA-binding transcription factor activity"/>
    <property type="evidence" value="ECO:0007669"/>
    <property type="project" value="InterPro"/>
</dbReference>
<dbReference type="InterPro" id="IPR036388">
    <property type="entry name" value="WH-like_DNA-bd_sf"/>
</dbReference>
<dbReference type="PROSITE" id="PS50995">
    <property type="entry name" value="HTH_MARR_2"/>
    <property type="match status" value="1"/>
</dbReference>
<dbReference type="Gene3D" id="1.10.10.10">
    <property type="entry name" value="Winged helix-like DNA-binding domain superfamily/Winged helix DNA-binding domain"/>
    <property type="match status" value="1"/>
</dbReference>
<keyword evidence="2" id="KW-0238">DNA-binding</keyword>
<dbReference type="SUPFAM" id="SSF46785">
    <property type="entry name" value="Winged helix' DNA-binding domain"/>
    <property type="match status" value="1"/>
</dbReference>
<dbReference type="SMART" id="SM00347">
    <property type="entry name" value="HTH_MARR"/>
    <property type="match status" value="1"/>
</dbReference>
<dbReference type="Pfam" id="PF01047">
    <property type="entry name" value="MarR"/>
    <property type="match status" value="1"/>
</dbReference>
<accession>A0A9Q2NQ79</accession>
<dbReference type="PANTHER" id="PTHR42756">
    <property type="entry name" value="TRANSCRIPTIONAL REGULATOR, MARR"/>
    <property type="match status" value="1"/>
</dbReference>